<evidence type="ECO:0000256" key="2">
    <source>
        <dbReference type="ARBA" id="ARBA00006375"/>
    </source>
</evidence>
<evidence type="ECO:0000256" key="12">
    <source>
        <dbReference type="RuleBase" id="RU000488"/>
    </source>
</evidence>
<dbReference type="GO" id="GO:1990547">
    <property type="term" value="P:mitochondrial phosphate ion transmembrane transport"/>
    <property type="evidence" value="ECO:0007669"/>
    <property type="project" value="InterPro"/>
</dbReference>
<dbReference type="SUPFAM" id="SSF103506">
    <property type="entry name" value="Mitochondrial carrier"/>
    <property type="match status" value="1"/>
</dbReference>
<dbReference type="InterPro" id="IPR044677">
    <property type="entry name" value="SLC25A3/Pic2/Mir1-like"/>
</dbReference>
<proteinExistence type="inferred from homology"/>
<dbReference type="InterPro" id="IPR023395">
    <property type="entry name" value="MCP_dom_sf"/>
</dbReference>
<evidence type="ECO:0000256" key="5">
    <source>
        <dbReference type="ARBA" id="ARBA00022737"/>
    </source>
</evidence>
<dbReference type="Gene3D" id="1.50.40.10">
    <property type="entry name" value="Mitochondrial carrier domain"/>
    <property type="match status" value="2"/>
</dbReference>
<evidence type="ECO:0000313" key="13">
    <source>
        <dbReference type="EMBL" id="KAK5088168.1"/>
    </source>
</evidence>
<dbReference type="FunFam" id="1.50.40.10:FF:000131">
    <property type="entry name" value="Mitochondrial phosphate carrier protein 2"/>
    <property type="match status" value="1"/>
</dbReference>
<reference evidence="13 14" key="1">
    <citation type="submission" date="2023-08" db="EMBL/GenBank/DDBJ databases">
        <title>Black Yeasts Isolated from many extreme environments.</title>
        <authorList>
            <person name="Coleine C."/>
            <person name="Stajich J.E."/>
            <person name="Selbmann L."/>
        </authorList>
    </citation>
    <scope>NUCLEOTIDE SEQUENCE [LARGE SCALE GENOMIC DNA]</scope>
    <source>
        <strain evidence="13 14">CCFEE 5910</strain>
    </source>
</reference>
<keyword evidence="4 11" id="KW-0812">Transmembrane</keyword>
<feature type="repeat" description="Solcar" evidence="11">
    <location>
        <begin position="82"/>
        <end position="166"/>
    </location>
</feature>
<feature type="repeat" description="Solcar" evidence="11">
    <location>
        <begin position="280"/>
        <end position="364"/>
    </location>
</feature>
<keyword evidence="8" id="KW-0496">Mitochondrion</keyword>
<evidence type="ECO:0000313" key="14">
    <source>
        <dbReference type="Proteomes" id="UP001309876"/>
    </source>
</evidence>
<evidence type="ECO:0000256" key="10">
    <source>
        <dbReference type="ARBA" id="ARBA00054508"/>
    </source>
</evidence>
<keyword evidence="9 11" id="KW-0472">Membrane</keyword>
<dbReference type="FunFam" id="1.50.40.10:FF:000076">
    <property type="entry name" value="Mitochondrial phosphate carrier protein 2"/>
    <property type="match status" value="1"/>
</dbReference>
<dbReference type="PANTHER" id="PTHR45671:SF10">
    <property type="entry name" value="SOLUTE CARRIER FAMILY 25 MEMBER 3"/>
    <property type="match status" value="1"/>
</dbReference>
<keyword evidence="7" id="KW-1133">Transmembrane helix</keyword>
<dbReference type="GO" id="GO:0005315">
    <property type="term" value="F:phosphate transmembrane transporter activity"/>
    <property type="evidence" value="ECO:0007669"/>
    <property type="project" value="InterPro"/>
</dbReference>
<organism evidence="13 14">
    <name type="scientific">Lithohypha guttulata</name>
    <dbReference type="NCBI Taxonomy" id="1690604"/>
    <lineage>
        <taxon>Eukaryota</taxon>
        <taxon>Fungi</taxon>
        <taxon>Dikarya</taxon>
        <taxon>Ascomycota</taxon>
        <taxon>Pezizomycotina</taxon>
        <taxon>Eurotiomycetes</taxon>
        <taxon>Chaetothyriomycetidae</taxon>
        <taxon>Chaetothyriales</taxon>
        <taxon>Trichomeriaceae</taxon>
        <taxon>Lithohypha</taxon>
    </lineage>
</organism>
<gene>
    <name evidence="13" type="primary">PIC2_1</name>
    <name evidence="13" type="ORF">LTR05_002385</name>
</gene>
<dbReference type="PROSITE" id="PS50920">
    <property type="entry name" value="SOLCAR"/>
    <property type="match status" value="3"/>
</dbReference>
<dbReference type="AlphaFoldDB" id="A0AAN7Y7P3"/>
<dbReference type="GO" id="GO:0035434">
    <property type="term" value="P:copper ion transmembrane transport"/>
    <property type="evidence" value="ECO:0007669"/>
    <property type="project" value="UniProtKB-ARBA"/>
</dbReference>
<evidence type="ECO:0000256" key="9">
    <source>
        <dbReference type="ARBA" id="ARBA00023136"/>
    </source>
</evidence>
<feature type="repeat" description="Solcar" evidence="11">
    <location>
        <begin position="179"/>
        <end position="264"/>
    </location>
</feature>
<dbReference type="Proteomes" id="UP001309876">
    <property type="component" value="Unassembled WGS sequence"/>
</dbReference>
<protein>
    <submittedName>
        <fullName evidence="13">Cu/Pi carrier</fullName>
    </submittedName>
</protein>
<dbReference type="Pfam" id="PF00153">
    <property type="entry name" value="Mito_carr"/>
    <property type="match status" value="3"/>
</dbReference>
<keyword evidence="3 12" id="KW-0813">Transport</keyword>
<dbReference type="InterPro" id="IPR018108">
    <property type="entry name" value="MCP_transmembrane"/>
</dbReference>
<keyword evidence="14" id="KW-1185">Reference proteome</keyword>
<evidence type="ECO:0000256" key="1">
    <source>
        <dbReference type="ARBA" id="ARBA00004448"/>
    </source>
</evidence>
<comment type="subcellular location">
    <subcellularLocation>
        <location evidence="1">Mitochondrion inner membrane</location>
        <topology evidence="1">Multi-pass membrane protein</topology>
    </subcellularLocation>
</comment>
<evidence type="ECO:0000256" key="6">
    <source>
        <dbReference type="ARBA" id="ARBA00022792"/>
    </source>
</evidence>
<sequence length="382" mass="41186">MVGLFPNQAVVSQSFLPTSPFYKPTPSPAPHPQKRPLFSAWSAADTVKDKAHQLSAEAQREYEVASQKAQAKAGKIELYSGKYYAACVVGGILACGTTHTAVTPLDLVKCRRQVDSSLYKGNMDGWSKIYRAEGLRGIFTGWGPTFVGYSVQGAGKYGFYEYFKHLYATLAGEEAAAKYKTLLFLSASASAELIADVGLCPFEAVKVRMQTTIPPVFNGTLQGINYITAREGTSGLYKGLYPLWGRQIPYTMMKFASFENIVAAIYGYLPGGKEDYGRGAQTAVAFTGGYLAGILCAIVSHPADVMVSKLNADRQPGEGFGAAMSRIYSKIGFGGLWNGLPVMIGTLTGLQWMIYDSFKIFMGLPTTGGGSKQTDQIKKTAA</sequence>
<evidence type="ECO:0000256" key="7">
    <source>
        <dbReference type="ARBA" id="ARBA00022989"/>
    </source>
</evidence>
<comment type="similarity">
    <text evidence="2 12">Belongs to the mitochondrial carrier (TC 2.A.29) family.</text>
</comment>
<comment type="caution">
    <text evidence="13">The sequence shown here is derived from an EMBL/GenBank/DDBJ whole genome shotgun (WGS) entry which is preliminary data.</text>
</comment>
<keyword evidence="6" id="KW-0999">Mitochondrion inner membrane</keyword>
<accession>A0AAN7Y7P3</accession>
<evidence type="ECO:0000256" key="3">
    <source>
        <dbReference type="ARBA" id="ARBA00022448"/>
    </source>
</evidence>
<dbReference type="EMBL" id="JAVRRJ010000002">
    <property type="protein sequence ID" value="KAK5088168.1"/>
    <property type="molecule type" value="Genomic_DNA"/>
</dbReference>
<dbReference type="PANTHER" id="PTHR45671">
    <property type="entry name" value="SOLUTE CARRIER FAMILY 25 (MITOCHONDRIAL CARRIER PHOSPHATE CARRIER), MEMBER 3, LIKE-RELATED-RELATED"/>
    <property type="match status" value="1"/>
</dbReference>
<keyword evidence="5" id="KW-0677">Repeat</keyword>
<evidence type="ECO:0000256" key="4">
    <source>
        <dbReference type="ARBA" id="ARBA00022692"/>
    </source>
</evidence>
<evidence type="ECO:0000256" key="8">
    <source>
        <dbReference type="ARBA" id="ARBA00023128"/>
    </source>
</evidence>
<evidence type="ECO:0000256" key="11">
    <source>
        <dbReference type="PROSITE-ProRule" id="PRU00282"/>
    </source>
</evidence>
<comment type="function">
    <text evidence="10">Transport of phosphate groups from the cytosol to the mitochondrial matrix.</text>
</comment>
<name>A0AAN7Y7P3_9EURO</name>
<dbReference type="GO" id="GO:0005743">
    <property type="term" value="C:mitochondrial inner membrane"/>
    <property type="evidence" value="ECO:0007669"/>
    <property type="project" value="UniProtKB-SubCell"/>
</dbReference>